<name>A0A7R7EL79_9FIRM</name>
<keyword evidence="3" id="KW-1185">Reference proteome</keyword>
<reference evidence="2 3" key="1">
    <citation type="submission" date="2020-11" db="EMBL/GenBank/DDBJ databases">
        <title>Draft genome sequencing of a Lachnospiraceae strain isolated from anoxic soil subjected to BSD treatment.</title>
        <authorList>
            <person name="Uek A."/>
            <person name="Tonouchi A."/>
        </authorList>
    </citation>
    <scope>NUCLEOTIDE SEQUENCE [LARGE SCALE GENOMIC DNA]</scope>
    <source>
        <strain evidence="2 3">TB5</strain>
    </source>
</reference>
<sequence length="286" mass="33475">MEPITKGWSNDKKYCVTKADGTKYLLRISSAEKYNSKKVEYEMMQKVAARGVPMCQPIEFGVCEDGVYSLQSWIDGRDAEETVSFISDTEQYRYGLEAGRILREIHSVPISHLQEDWEIRFNRKIDRKIGMYNNCPIKYENGQAFIKYIDENRHLLKGRPQCYQHGDYHIGNMMIDQSGKLFIIDFDRDDYGDPWEEFNRIVWCAQKAPLFASGMVDGYFDNDVPMDFWRLLALYISSNTLSSIPWAIPFGQNEIETMIKQAKDVLDWYDNMKNPIPTWYNHSISI</sequence>
<dbReference type="InterPro" id="IPR011009">
    <property type="entry name" value="Kinase-like_dom_sf"/>
</dbReference>
<dbReference type="EMBL" id="AP024169">
    <property type="protein sequence ID" value="BCN30824.1"/>
    <property type="molecule type" value="Genomic_DNA"/>
</dbReference>
<dbReference type="Gene3D" id="3.90.1200.10">
    <property type="match status" value="1"/>
</dbReference>
<proteinExistence type="predicted"/>
<protein>
    <submittedName>
        <fullName evidence="2">Aminoglycoside phosphotransferase</fullName>
    </submittedName>
</protein>
<accession>A0A7R7EL79</accession>
<dbReference type="Proteomes" id="UP000595897">
    <property type="component" value="Chromosome"/>
</dbReference>
<dbReference type="SUPFAM" id="SSF56112">
    <property type="entry name" value="Protein kinase-like (PK-like)"/>
    <property type="match status" value="1"/>
</dbReference>
<organism evidence="2 3">
    <name type="scientific">Anaeromicropila herbilytica</name>
    <dbReference type="NCBI Taxonomy" id="2785025"/>
    <lineage>
        <taxon>Bacteria</taxon>
        <taxon>Bacillati</taxon>
        <taxon>Bacillota</taxon>
        <taxon>Clostridia</taxon>
        <taxon>Lachnospirales</taxon>
        <taxon>Lachnospiraceae</taxon>
        <taxon>Anaeromicropila</taxon>
    </lineage>
</organism>
<evidence type="ECO:0000313" key="2">
    <source>
        <dbReference type="EMBL" id="BCN30824.1"/>
    </source>
</evidence>
<dbReference type="GO" id="GO:0016740">
    <property type="term" value="F:transferase activity"/>
    <property type="evidence" value="ECO:0007669"/>
    <property type="project" value="UniProtKB-KW"/>
</dbReference>
<evidence type="ECO:0000313" key="3">
    <source>
        <dbReference type="Proteomes" id="UP000595897"/>
    </source>
</evidence>
<keyword evidence="2" id="KW-0808">Transferase</keyword>
<gene>
    <name evidence="2" type="ORF">bsdtb5_21190</name>
</gene>
<feature type="domain" description="Aminoglycoside phosphotransferase" evidence="1">
    <location>
        <begin position="2"/>
        <end position="223"/>
    </location>
</feature>
<dbReference type="RefSeq" id="WP_271716018.1">
    <property type="nucleotide sequence ID" value="NZ_AP024169.1"/>
</dbReference>
<dbReference type="Pfam" id="PF01636">
    <property type="entry name" value="APH"/>
    <property type="match status" value="1"/>
</dbReference>
<dbReference type="InterPro" id="IPR002575">
    <property type="entry name" value="Aminoglycoside_PTrfase"/>
</dbReference>
<dbReference type="AlphaFoldDB" id="A0A7R7EL79"/>
<dbReference type="KEGG" id="ahb:bsdtb5_21190"/>
<dbReference type="PANTHER" id="PTHR41283:SF1">
    <property type="entry name" value="AMINOGLYCOSIDE PHOSPHOTRANSFERASE DOMAIN-CONTAINING PROTEIN"/>
    <property type="match status" value="1"/>
</dbReference>
<evidence type="ECO:0000259" key="1">
    <source>
        <dbReference type="Pfam" id="PF01636"/>
    </source>
</evidence>
<dbReference type="PANTHER" id="PTHR41283">
    <property type="entry name" value="AMINOGLYCOSIDE PHOSPHOTRANSFERASE"/>
    <property type="match status" value="1"/>
</dbReference>